<reference evidence="2 3" key="1">
    <citation type="submission" date="2017-09" db="EMBL/GenBank/DDBJ databases">
        <title>Depth-based differentiation of microbial function through sediment-hosted aquifers and enrichment of novel symbionts in the deep terrestrial subsurface.</title>
        <authorList>
            <person name="Probst A.J."/>
            <person name="Ladd B."/>
            <person name="Jarett J.K."/>
            <person name="Geller-Mcgrath D.E."/>
            <person name="Sieber C.M."/>
            <person name="Emerson J.B."/>
            <person name="Anantharaman K."/>
            <person name="Thomas B.C."/>
            <person name="Malmstrom R."/>
            <person name="Stieglmeier M."/>
            <person name="Klingl A."/>
            <person name="Woyke T."/>
            <person name="Ryan C.M."/>
            <person name="Banfield J.F."/>
        </authorList>
    </citation>
    <scope>NUCLEOTIDE SEQUENCE [LARGE SCALE GENOMIC DNA]</scope>
    <source>
        <strain evidence="2">CG11_big_fil_rev_8_21_14_0_20_43_7</strain>
    </source>
</reference>
<dbReference type="AlphaFoldDB" id="A0A2H0N2F4"/>
<name>A0A2H0N2F4_9BACT</name>
<gene>
    <name evidence="2" type="ORF">COV60_02330</name>
</gene>
<keyword evidence="1" id="KW-0472">Membrane</keyword>
<proteinExistence type="predicted"/>
<keyword evidence="1" id="KW-0812">Transmembrane</keyword>
<evidence type="ECO:0000313" key="2">
    <source>
        <dbReference type="EMBL" id="PIR03068.1"/>
    </source>
</evidence>
<dbReference type="EMBL" id="PCWM01000055">
    <property type="protein sequence ID" value="PIR03068.1"/>
    <property type="molecule type" value="Genomic_DNA"/>
</dbReference>
<protein>
    <submittedName>
        <fullName evidence="2">Uncharacterized protein</fullName>
    </submittedName>
</protein>
<evidence type="ECO:0000256" key="1">
    <source>
        <dbReference type="SAM" id="Phobius"/>
    </source>
</evidence>
<organism evidence="2 3">
    <name type="scientific">Candidatus Magasanikbacteria bacterium CG11_big_fil_rev_8_21_14_0_20_43_7</name>
    <dbReference type="NCBI Taxonomy" id="1974654"/>
    <lineage>
        <taxon>Bacteria</taxon>
        <taxon>Candidatus Magasanikiibacteriota</taxon>
    </lineage>
</organism>
<feature type="transmembrane region" description="Helical" evidence="1">
    <location>
        <begin position="6"/>
        <end position="27"/>
    </location>
</feature>
<keyword evidence="1" id="KW-1133">Transmembrane helix</keyword>
<sequence length="65" mass="7626">MTPHEIIKGGFFGIFFAVDNTFSFFILKNFFAPLREKEGRRSTFVRPGILCYNELLTNKILYIVF</sequence>
<dbReference type="Proteomes" id="UP000229782">
    <property type="component" value="Unassembled WGS sequence"/>
</dbReference>
<accession>A0A2H0N2F4</accession>
<comment type="caution">
    <text evidence="2">The sequence shown here is derived from an EMBL/GenBank/DDBJ whole genome shotgun (WGS) entry which is preliminary data.</text>
</comment>
<evidence type="ECO:0000313" key="3">
    <source>
        <dbReference type="Proteomes" id="UP000229782"/>
    </source>
</evidence>